<feature type="binding site" evidence="6">
    <location>
        <position position="31"/>
    </location>
    <ligand>
        <name>Fe cation</name>
        <dbReference type="ChEBI" id="CHEBI:24875"/>
        <label>2</label>
    </ligand>
</feature>
<dbReference type="EMBL" id="CP002772">
    <property type="protein sequence ID" value="AEG17543.1"/>
    <property type="molecule type" value="Genomic_DNA"/>
</dbReference>
<dbReference type="Proteomes" id="UP000009231">
    <property type="component" value="Chromosome"/>
</dbReference>
<comment type="cofactor">
    <cofactor evidence="6">
        <name>Fe(2+)</name>
        <dbReference type="ChEBI" id="CHEBI:29033"/>
    </cofactor>
    <text evidence="6">Requires one Fe(2+) ion for activity.</text>
</comment>
<evidence type="ECO:0000256" key="6">
    <source>
        <dbReference type="HAMAP-Rule" id="MF_02116"/>
    </source>
</evidence>
<dbReference type="UniPathway" id="UPA00071"/>
<dbReference type="InterPro" id="IPR003785">
    <property type="entry name" value="Creatininase/forma_Hydrolase"/>
</dbReference>
<dbReference type="InterPro" id="IPR024087">
    <property type="entry name" value="Creatininase-like_sf"/>
</dbReference>
<evidence type="ECO:0000313" key="7">
    <source>
        <dbReference type="EMBL" id="AEG17543.1"/>
    </source>
</evidence>
<proteinExistence type="inferred from homology"/>
<dbReference type="GeneID" id="10667991"/>
<feature type="binding site" evidence="6">
    <location>
        <position position="40"/>
    </location>
    <ligand>
        <name>Fe cation</name>
        <dbReference type="ChEBI" id="CHEBI:24875"/>
        <label>1</label>
    </ligand>
</feature>
<evidence type="ECO:0000256" key="3">
    <source>
        <dbReference type="ARBA" id="ARBA00022801"/>
    </source>
</evidence>
<comment type="pathway">
    <text evidence="6">Cofactor biosynthesis; riboflavin biosynthesis.</text>
</comment>
<evidence type="ECO:0000256" key="4">
    <source>
        <dbReference type="ARBA" id="ARBA00022833"/>
    </source>
</evidence>
<dbReference type="HOGENOM" id="CLU_1192640_0_0_2"/>
<comment type="similarity">
    <text evidence="6">Belongs to the creatininase superfamily. FAPy deformylase family.</text>
</comment>
<dbReference type="RefSeq" id="WP_013825045.1">
    <property type="nucleotide sequence ID" value="NC_015574.1"/>
</dbReference>
<dbReference type="eggNOG" id="arCOG04536">
    <property type="taxonomic scope" value="Archaea"/>
</dbReference>
<comment type="pathway">
    <text evidence="6">Cofactor biosynthesis; coenzyme F420 biosynthesis.</text>
</comment>
<organism evidence="7 8">
    <name type="scientific">Methanobacterium paludis (strain DSM 25820 / JCM 18151 / SWAN1)</name>
    <dbReference type="NCBI Taxonomy" id="868131"/>
    <lineage>
        <taxon>Archaea</taxon>
        <taxon>Methanobacteriati</taxon>
        <taxon>Methanobacteriota</taxon>
        <taxon>Methanomada group</taxon>
        <taxon>Methanobacteria</taxon>
        <taxon>Methanobacteriales</taxon>
        <taxon>Methanobacteriaceae</taxon>
        <taxon>Methanobacterium</taxon>
    </lineage>
</organism>
<evidence type="ECO:0000313" key="8">
    <source>
        <dbReference type="Proteomes" id="UP000009231"/>
    </source>
</evidence>
<dbReference type="GO" id="GO:0052645">
    <property type="term" value="P:F420-0 metabolic process"/>
    <property type="evidence" value="ECO:0007669"/>
    <property type="project" value="UniProtKB-UniRule"/>
</dbReference>
<dbReference type="GO" id="GO:0043729">
    <property type="term" value="F:2-amino-5-formylamino-6-(5-phosphoribosylamino)pyrimidin-4(3H)-one formate-lyase activity"/>
    <property type="evidence" value="ECO:0007669"/>
    <property type="project" value="UniProtKB-EC"/>
</dbReference>
<dbReference type="NCBIfam" id="NF033501">
    <property type="entry name" value="ArfB_arch_rifla"/>
    <property type="match status" value="1"/>
</dbReference>
<name>F6D4Q8_METPW</name>
<dbReference type="AlphaFoldDB" id="F6D4Q8"/>
<comment type="catalytic activity">
    <reaction evidence="6">
        <text>2-amino-5-formylamino-6-(5-phospho-D-ribosylamino)pyrimidin-4(3H)-one + H2O = 2,5-diamino-6-(1-D-ribosylamino)pyrimidin-4(3H)-one 5'-phosphate + formate + H(+)</text>
        <dbReference type="Rhea" id="RHEA:27282"/>
        <dbReference type="ChEBI" id="CHEBI:15377"/>
        <dbReference type="ChEBI" id="CHEBI:15378"/>
        <dbReference type="ChEBI" id="CHEBI:15740"/>
        <dbReference type="ChEBI" id="CHEBI:57258"/>
        <dbReference type="ChEBI" id="CHEBI:59545"/>
        <dbReference type="EC" id="3.5.1.102"/>
    </reaction>
</comment>
<comment type="cofactor">
    <cofactor evidence="6">
        <name>Fe(2+)</name>
        <dbReference type="ChEBI" id="CHEBI:29033"/>
    </cofactor>
    <cofactor evidence="6">
        <name>Zn(2+)</name>
        <dbReference type="ChEBI" id="CHEBI:29105"/>
    </cofactor>
    <text evidence="6">Requires an additional second metal ion that could be Fe(2+) or Zn(2+).</text>
</comment>
<accession>F6D4Q8</accession>
<dbReference type="InterPro" id="IPR024901">
    <property type="entry name" value="FAPy_deformylase"/>
</dbReference>
<feature type="binding site" evidence="6">
    <location>
        <position position="29"/>
    </location>
    <ligand>
        <name>Fe cation</name>
        <dbReference type="ChEBI" id="CHEBI:24875"/>
        <label>1</label>
    </ligand>
</feature>
<keyword evidence="2 6" id="KW-0479">Metal-binding</keyword>
<dbReference type="KEGG" id="mew:MSWAN_0504"/>
<evidence type="ECO:0000256" key="1">
    <source>
        <dbReference type="ARBA" id="ARBA00001947"/>
    </source>
</evidence>
<protein>
    <recommendedName>
        <fullName evidence="6">2-amino-5-formylamino-6-ribosylaminopyrimidin-4(3H)-one 5'-monophosphate deformylase</fullName>
        <shortName evidence="6">FAPy deformylase</shortName>
        <ecNumber evidence="6">3.5.1.102</ecNumber>
    </recommendedName>
    <alternativeName>
        <fullName evidence="6">Formamide hydrolase</fullName>
    </alternativeName>
</protein>
<sequence length="232" mass="25023">MVKLRYSSGNVLSPDVHSVGVLAVGSHRENHGAALPIDTDSKVAAYLALHASLKTGATFIGILYAATEYDYVKHGDHMPVDELVENELKPTLRSAKKSLSLEKVVLVNGHGGNVPIKGYIKDLEGDLNLKIIFNNSIVEIEGPHAGTGELSMGAVLGFLDESKLDEHCNFQKYPEVGMVGLNEAREAEEGIDKGARAVENEGVCVDRELGKKLLDEAVEDIVGNIKQLLNLK</sequence>
<comment type="function">
    <text evidence="6">Catalyzes the hydrolysis of the formamide of 2-amino-5-formylamino-6-ribosylamino-4(3H)-pyrimidinone 5'-monophosphate (FAPy) to form 2,5-diamino-6-ribosylamino-4(3H)-pyrimidinone 5'-phosphate (APy).</text>
</comment>
<keyword evidence="4 6" id="KW-0862">Zinc</keyword>
<dbReference type="GO" id="GO:0009231">
    <property type="term" value="P:riboflavin biosynthetic process"/>
    <property type="evidence" value="ECO:0007669"/>
    <property type="project" value="UniProtKB-UniRule"/>
</dbReference>
<evidence type="ECO:0000256" key="5">
    <source>
        <dbReference type="ARBA" id="ARBA00023004"/>
    </source>
</evidence>
<comment type="subunit">
    <text evidence="6">Homodimer.</text>
</comment>
<evidence type="ECO:0000256" key="2">
    <source>
        <dbReference type="ARBA" id="ARBA00022723"/>
    </source>
</evidence>
<dbReference type="PANTHER" id="PTHR35005:SF1">
    <property type="entry name" value="2-AMINO-5-FORMYLAMINO-6-RIBOSYLAMINOPYRIMIDIN-4(3H)-ONE 5'-MONOPHOSPHATE DEFORMYLASE"/>
    <property type="match status" value="1"/>
</dbReference>
<gene>
    <name evidence="6" type="primary">arfB</name>
    <name evidence="7" type="ordered locus">MSWAN_0504</name>
</gene>
<reference evidence="7 8" key="1">
    <citation type="journal article" date="2014" name="Int. J. Syst. Evol. Microbiol.">
        <title>Methanobacterium paludis sp. nov. and a novel strain of Methanobacterium lacus isolated from northern peatlands.</title>
        <authorList>
            <person name="Cadillo-Quiroz H."/>
            <person name="Brauer S.L."/>
            <person name="Goodson N."/>
            <person name="Yavitt J.B."/>
            <person name="Zinder S.H."/>
        </authorList>
    </citation>
    <scope>NUCLEOTIDE SEQUENCE [LARGE SCALE GENOMIC DNA]</scope>
    <source>
        <strain evidence="8">DSM 25820 / JCM 18151 / SWAN1</strain>
    </source>
</reference>
<feature type="binding site" evidence="6">
    <location>
        <position position="40"/>
    </location>
    <ligand>
        <name>Fe cation</name>
        <dbReference type="ChEBI" id="CHEBI:24875"/>
        <label>2</label>
    </ligand>
</feature>
<keyword evidence="5 6" id="KW-0408">Iron</keyword>
<dbReference type="GO" id="GO:0008198">
    <property type="term" value="F:ferrous iron binding"/>
    <property type="evidence" value="ECO:0007669"/>
    <property type="project" value="UniProtKB-UniRule"/>
</dbReference>
<dbReference type="OrthoDB" id="46121at2157"/>
<comment type="cofactor">
    <cofactor evidence="1">
        <name>Zn(2+)</name>
        <dbReference type="ChEBI" id="CHEBI:29105"/>
    </cofactor>
</comment>
<keyword evidence="3 6" id="KW-0378">Hydrolase</keyword>
<dbReference type="STRING" id="868131.MSWAN_0504"/>
<dbReference type="Gene3D" id="3.40.50.10310">
    <property type="entry name" value="Creatininase"/>
    <property type="match status" value="1"/>
</dbReference>
<dbReference type="SUPFAM" id="SSF102215">
    <property type="entry name" value="Creatininase"/>
    <property type="match status" value="1"/>
</dbReference>
<keyword evidence="8" id="KW-1185">Reference proteome</keyword>
<dbReference type="UniPathway" id="UPA00275"/>
<dbReference type="HAMAP" id="MF_02116">
    <property type="entry name" value="FAPy_deform"/>
    <property type="match status" value="1"/>
</dbReference>
<dbReference type="EC" id="3.5.1.102" evidence="6"/>
<feature type="binding site" evidence="6">
    <location>
        <position position="110"/>
    </location>
    <ligand>
        <name>Fe cation</name>
        <dbReference type="ChEBI" id="CHEBI:24875"/>
        <label>1</label>
    </ligand>
</feature>
<dbReference type="PANTHER" id="PTHR35005">
    <property type="entry name" value="3-DEHYDRO-SCYLLO-INOSOSE HYDROLASE"/>
    <property type="match status" value="1"/>
</dbReference>
<dbReference type="Pfam" id="PF02633">
    <property type="entry name" value="Creatininase"/>
    <property type="match status" value="1"/>
</dbReference>